<proteinExistence type="predicted"/>
<feature type="compositionally biased region" description="Polar residues" evidence="1">
    <location>
        <begin position="7"/>
        <end position="31"/>
    </location>
</feature>
<dbReference type="PANTHER" id="PTHR47691">
    <property type="entry name" value="REGULATOR-RELATED"/>
    <property type="match status" value="1"/>
</dbReference>
<feature type="compositionally biased region" description="Basic residues" evidence="1">
    <location>
        <begin position="588"/>
        <end position="606"/>
    </location>
</feature>
<dbReference type="AlphaFoldDB" id="X6P3P9"/>
<feature type="compositionally biased region" description="Low complexity" evidence="1">
    <location>
        <begin position="32"/>
        <end position="56"/>
    </location>
</feature>
<dbReference type="EMBL" id="ASPP01003622">
    <property type="protein sequence ID" value="ETO33170.1"/>
    <property type="molecule type" value="Genomic_DNA"/>
</dbReference>
<gene>
    <name evidence="3" type="ORF">RFI_03936</name>
</gene>
<dbReference type="Gene3D" id="3.40.50.300">
    <property type="entry name" value="P-loop containing nucleotide triphosphate hydrolases"/>
    <property type="match status" value="1"/>
</dbReference>
<reference evidence="3 4" key="1">
    <citation type="journal article" date="2013" name="Curr. Biol.">
        <title>The Genome of the Foraminiferan Reticulomyxa filosa.</title>
        <authorList>
            <person name="Glockner G."/>
            <person name="Hulsmann N."/>
            <person name="Schleicher M."/>
            <person name="Noegel A.A."/>
            <person name="Eichinger L."/>
            <person name="Gallinger C."/>
            <person name="Pawlowski J."/>
            <person name="Sierra R."/>
            <person name="Euteneuer U."/>
            <person name="Pillet L."/>
            <person name="Moustafa A."/>
            <person name="Platzer M."/>
            <person name="Groth M."/>
            <person name="Szafranski K."/>
            <person name="Schliwa M."/>
        </authorList>
    </citation>
    <scope>NUCLEOTIDE SEQUENCE [LARGE SCALE GENOMIC DNA]</scope>
</reference>
<dbReference type="PANTHER" id="PTHR47691:SF3">
    <property type="entry name" value="HTH-TYPE TRANSCRIPTIONAL REGULATOR RV0890C-RELATED"/>
    <property type="match status" value="1"/>
</dbReference>
<feature type="compositionally biased region" description="Gly residues" evidence="1">
    <location>
        <begin position="570"/>
        <end position="582"/>
    </location>
</feature>
<feature type="compositionally biased region" description="Acidic residues" evidence="1">
    <location>
        <begin position="57"/>
        <end position="77"/>
    </location>
</feature>
<evidence type="ECO:0000256" key="1">
    <source>
        <dbReference type="SAM" id="MobiDB-lite"/>
    </source>
</evidence>
<organism evidence="3 4">
    <name type="scientific">Reticulomyxa filosa</name>
    <dbReference type="NCBI Taxonomy" id="46433"/>
    <lineage>
        <taxon>Eukaryota</taxon>
        <taxon>Sar</taxon>
        <taxon>Rhizaria</taxon>
        <taxon>Retaria</taxon>
        <taxon>Foraminifera</taxon>
        <taxon>Monothalamids</taxon>
        <taxon>Reticulomyxidae</taxon>
        <taxon>Reticulomyxa</taxon>
    </lineage>
</organism>
<feature type="compositionally biased region" description="Acidic residues" evidence="1">
    <location>
        <begin position="540"/>
        <end position="560"/>
    </location>
</feature>
<dbReference type="SUPFAM" id="SSF52540">
    <property type="entry name" value="P-loop containing nucleoside triphosphate hydrolases"/>
    <property type="match status" value="1"/>
</dbReference>
<feature type="compositionally biased region" description="Acidic residues" evidence="1">
    <location>
        <begin position="84"/>
        <end position="94"/>
    </location>
</feature>
<feature type="region of interest" description="Disordered" evidence="1">
    <location>
        <begin position="1"/>
        <end position="163"/>
    </location>
</feature>
<feature type="compositionally biased region" description="Basic and acidic residues" evidence="1">
    <location>
        <begin position="607"/>
        <end position="616"/>
    </location>
</feature>
<feature type="compositionally biased region" description="Basic and acidic residues" evidence="1">
    <location>
        <begin position="96"/>
        <end position="112"/>
    </location>
</feature>
<evidence type="ECO:0000313" key="4">
    <source>
        <dbReference type="Proteomes" id="UP000023152"/>
    </source>
</evidence>
<dbReference type="InterPro" id="IPR027417">
    <property type="entry name" value="P-loop_NTPase"/>
</dbReference>
<dbReference type="OrthoDB" id="192148at2759"/>
<dbReference type="Pfam" id="PF12770">
    <property type="entry name" value="CHAT"/>
    <property type="match status" value="1"/>
</dbReference>
<protein>
    <recommendedName>
        <fullName evidence="2">CHAT domain-containing protein</fullName>
    </recommendedName>
</protein>
<feature type="compositionally biased region" description="Basic residues" evidence="1">
    <location>
        <begin position="748"/>
        <end position="758"/>
    </location>
</feature>
<dbReference type="Proteomes" id="UP000023152">
    <property type="component" value="Unassembled WGS sequence"/>
</dbReference>
<sequence>MHEIEQYLSNANNSMSTDKNKNESTQAKPNVQKQQYKAQQQPQQERQRKQQQQPQEQELELEQEQEQQEKEEIETVEESWNLNDDYEEEYDNADEAGAHKEQSMSHQEEVKKRSASKQNSPFSDKGEAGGVVSPLDQTVDPLKASTGQNSSSSATFESNMREDGDGGRTVKYDLIYLTSSPLVIKTLNGLKPLAQLNIKEECDRLFDTLKSCGLRISVKHVVATAGAMITAFVSGCRVMHYSGHGMPQSLVFENPKNLGFDHSVSCDLIGRACRDAKYGPELVVASACHSEVVGKLFFFFFFFFKKKKGGKAFVEAGIKHVIAVKTEFELNDDAASEFTNHFYHSLLTGNTILDAFKHAKNAVTGMPGVGKQDEKKFVLLPIDPNDRIHNVKLFRPGGLPKGDLIDDSTPLPPNNLPPPVSNFMGRNADMVKLIQPIVDNGVKMVGLMGPEGVGKSALAIMTARYLCHRSAFKGGVFYVDVAKLMPTHPTLESMLIHTMQFSEKYRDIPENEFFGKIHNFDRLLLVFDHIDKFGVKSEEGDLNPSEDEDDTDDSGMESEDEFGHYPTEGGIKGDLAGSGGNNSGSRMSKSHGSHRRIHRRNAKNKRKTEISKKNAQKTKDAIKHFFSAVFDLTRSEIKVLITSTTKRHELSEIRGGMMRYHVLQELSSEDSAKLFARLANQFRWKDILAKQDLMALLANNPAKIHKVAQCKHNFDCNDLDKVIKTYTEKEKILARKFLKTSALERGDKHKTHPKRTGPKRGNDENKRRAQQLQALMNEHITDPNARKLWLGAKGSKTATFKAMFEQLRNSFELVSPSRPLKEEDILEVCQSYMDHKGNLVIETFEKFFRWFDGICDLVTILKDVWVDTNPVRIHGFIGRANAEKKLQVQYSDASSVHKIIMLIFAQIYIQNYTHKQI</sequence>
<keyword evidence="4" id="KW-1185">Reference proteome</keyword>
<comment type="caution">
    <text evidence="3">The sequence shown here is derived from an EMBL/GenBank/DDBJ whole genome shotgun (WGS) entry which is preliminary data.</text>
</comment>
<accession>X6P3P9</accession>
<name>X6P3P9_RETFI</name>
<feature type="region of interest" description="Disordered" evidence="1">
    <location>
        <begin position="743"/>
        <end position="766"/>
    </location>
</feature>
<evidence type="ECO:0000313" key="3">
    <source>
        <dbReference type="EMBL" id="ETO33170.1"/>
    </source>
</evidence>
<evidence type="ECO:0000259" key="2">
    <source>
        <dbReference type="Pfam" id="PF12770"/>
    </source>
</evidence>
<feature type="region of interest" description="Disordered" evidence="1">
    <location>
        <begin position="537"/>
        <end position="616"/>
    </location>
</feature>
<dbReference type="InterPro" id="IPR024983">
    <property type="entry name" value="CHAT_dom"/>
</dbReference>
<feature type="domain" description="CHAT" evidence="2">
    <location>
        <begin position="224"/>
        <end position="364"/>
    </location>
</feature>
<feature type="compositionally biased region" description="Polar residues" evidence="1">
    <location>
        <begin position="145"/>
        <end position="158"/>
    </location>
</feature>